<gene>
    <name evidence="3" type="ORF">AFUS01_LOCUS4325</name>
</gene>
<name>A0A8J2J6S7_9HEXA</name>
<dbReference type="EMBL" id="CAJVCH010026870">
    <property type="protein sequence ID" value="CAG7701374.1"/>
    <property type="molecule type" value="Genomic_DNA"/>
</dbReference>
<feature type="non-terminal residue" evidence="3">
    <location>
        <position position="173"/>
    </location>
</feature>
<evidence type="ECO:0000259" key="2">
    <source>
        <dbReference type="PROSITE" id="PS50053"/>
    </source>
</evidence>
<evidence type="ECO:0000256" key="1">
    <source>
        <dbReference type="SAM" id="MobiDB-lite"/>
    </source>
</evidence>
<comment type="caution">
    <text evidence="3">The sequence shown here is derived from an EMBL/GenBank/DDBJ whole genome shotgun (WGS) entry which is preliminary data.</text>
</comment>
<keyword evidence="4" id="KW-1185">Reference proteome</keyword>
<dbReference type="AlphaFoldDB" id="A0A8J2J6S7"/>
<dbReference type="PROSITE" id="PS50053">
    <property type="entry name" value="UBIQUITIN_2"/>
    <property type="match status" value="1"/>
</dbReference>
<organism evidence="3 4">
    <name type="scientific">Allacma fusca</name>
    <dbReference type="NCBI Taxonomy" id="39272"/>
    <lineage>
        <taxon>Eukaryota</taxon>
        <taxon>Metazoa</taxon>
        <taxon>Ecdysozoa</taxon>
        <taxon>Arthropoda</taxon>
        <taxon>Hexapoda</taxon>
        <taxon>Collembola</taxon>
        <taxon>Symphypleona</taxon>
        <taxon>Sminthuridae</taxon>
        <taxon>Allacma</taxon>
    </lineage>
</organism>
<sequence length="173" mass="19489">KDLCPECSVEWYAEAQAELCRFIDEIVYFKVYDEEETAETVNTYCDIPDDDGDKGFKVVPPLSKKKKTDKSIRRSCRSRHGKKEKKVQVSSDDTVKTLKHSLVKALGFQVLASDISLYYKDLFLSDETATVSSLGIVPGSKILYKTEISNENENSMETDPFHEPETGFAGKKG</sequence>
<evidence type="ECO:0000313" key="3">
    <source>
        <dbReference type="EMBL" id="CAG7701374.1"/>
    </source>
</evidence>
<feature type="domain" description="Ubiquitin-like" evidence="2">
    <location>
        <begin position="72"/>
        <end position="142"/>
    </location>
</feature>
<reference evidence="3" key="1">
    <citation type="submission" date="2021-06" db="EMBL/GenBank/DDBJ databases">
        <authorList>
            <person name="Hodson N. C."/>
            <person name="Mongue J. A."/>
            <person name="Jaron S. K."/>
        </authorList>
    </citation>
    <scope>NUCLEOTIDE SEQUENCE</scope>
</reference>
<proteinExistence type="predicted"/>
<protein>
    <recommendedName>
        <fullName evidence="2">Ubiquitin-like domain-containing protein</fullName>
    </recommendedName>
</protein>
<dbReference type="Pfam" id="PF00240">
    <property type="entry name" value="ubiquitin"/>
    <property type="match status" value="1"/>
</dbReference>
<accession>A0A8J2J6S7</accession>
<feature type="region of interest" description="Disordered" evidence="1">
    <location>
        <begin position="151"/>
        <end position="173"/>
    </location>
</feature>
<dbReference type="InterPro" id="IPR000626">
    <property type="entry name" value="Ubiquitin-like_dom"/>
</dbReference>
<evidence type="ECO:0000313" key="4">
    <source>
        <dbReference type="Proteomes" id="UP000708208"/>
    </source>
</evidence>
<dbReference type="Proteomes" id="UP000708208">
    <property type="component" value="Unassembled WGS sequence"/>
</dbReference>
<dbReference type="OrthoDB" id="289038at2759"/>